<keyword evidence="1" id="KW-0472">Membrane</keyword>
<organism evidence="2 3">
    <name type="scientific">Candidatus Desulfosporosinus infrequens</name>
    <dbReference type="NCBI Taxonomy" id="2043169"/>
    <lineage>
        <taxon>Bacteria</taxon>
        <taxon>Bacillati</taxon>
        <taxon>Bacillota</taxon>
        <taxon>Clostridia</taxon>
        <taxon>Eubacteriales</taxon>
        <taxon>Desulfitobacteriaceae</taxon>
        <taxon>Desulfosporosinus</taxon>
    </lineage>
</organism>
<evidence type="ECO:0000313" key="2">
    <source>
        <dbReference type="EMBL" id="SPF38636.1"/>
    </source>
</evidence>
<accession>A0A2U3KG76</accession>
<dbReference type="AlphaFoldDB" id="A0A2U3KG76"/>
<dbReference type="OrthoDB" id="1799043at2"/>
<gene>
    <name evidence="2" type="ORF">SBF1_1930012</name>
</gene>
<feature type="transmembrane region" description="Helical" evidence="1">
    <location>
        <begin position="43"/>
        <end position="67"/>
    </location>
</feature>
<sequence length="113" mass="12728">MRNISVICYLFSLLSFGRGYLKMMVFENAITNHINTYDYTGDLSLAMSFFVLTIFFAVIGFAIYSVANNAKAQAMTRAESGNYETRHYVLEASIGSVNLSTCENNDKKIARCY</sequence>
<dbReference type="Proteomes" id="UP000238916">
    <property type="component" value="Unassembled WGS sequence"/>
</dbReference>
<protein>
    <submittedName>
        <fullName evidence="2">Uncharacterized protein</fullName>
    </submittedName>
</protein>
<keyword evidence="1" id="KW-1133">Transmembrane helix</keyword>
<proteinExistence type="predicted"/>
<keyword evidence="1" id="KW-0812">Transmembrane</keyword>
<dbReference type="EMBL" id="OMOF01000105">
    <property type="protein sequence ID" value="SPF38636.1"/>
    <property type="molecule type" value="Genomic_DNA"/>
</dbReference>
<reference evidence="3" key="1">
    <citation type="submission" date="2018-02" db="EMBL/GenBank/DDBJ databases">
        <authorList>
            <person name="Hausmann B."/>
        </authorList>
    </citation>
    <scope>NUCLEOTIDE SEQUENCE [LARGE SCALE GENOMIC DNA]</scope>
    <source>
        <strain evidence="3">Peat soil MAG SbF1</strain>
    </source>
</reference>
<evidence type="ECO:0000256" key="1">
    <source>
        <dbReference type="SAM" id="Phobius"/>
    </source>
</evidence>
<name>A0A2U3KG76_9FIRM</name>
<evidence type="ECO:0000313" key="3">
    <source>
        <dbReference type="Proteomes" id="UP000238916"/>
    </source>
</evidence>